<reference evidence="1 2" key="1">
    <citation type="submission" date="2018-08" db="EMBL/GenBank/DDBJ databases">
        <title>Genomic investigation of the strawberry pathogen Phytophthora fragariae indicates pathogenicity is determined by transcriptional variation in three key races.</title>
        <authorList>
            <person name="Adams T.M."/>
            <person name="Armitage A.D."/>
            <person name="Sobczyk M.K."/>
            <person name="Bates H.J."/>
            <person name="Dunwell J.M."/>
            <person name="Nellist C.F."/>
            <person name="Harrison R.J."/>
        </authorList>
    </citation>
    <scope>NUCLEOTIDE SEQUENCE [LARGE SCALE GENOMIC DNA]</scope>
    <source>
        <strain evidence="1 2">SCRP333</strain>
    </source>
</reference>
<sequence length="40" mass="4222">MRGLIRFMGFAKGCIPVGGRFVSSVEGEEADADRAAMSCV</sequence>
<name>A0A6A4EWR6_9STRA</name>
<accession>A0A6A4EWR6</accession>
<keyword evidence="2" id="KW-1185">Reference proteome</keyword>
<dbReference type="EMBL" id="QXFT01001110">
    <property type="protein sequence ID" value="KAE9328604.1"/>
    <property type="molecule type" value="Genomic_DNA"/>
</dbReference>
<proteinExistence type="predicted"/>
<organism evidence="1 2">
    <name type="scientific">Phytophthora rubi</name>
    <dbReference type="NCBI Taxonomy" id="129364"/>
    <lineage>
        <taxon>Eukaryota</taxon>
        <taxon>Sar</taxon>
        <taxon>Stramenopiles</taxon>
        <taxon>Oomycota</taxon>
        <taxon>Peronosporomycetes</taxon>
        <taxon>Peronosporales</taxon>
        <taxon>Peronosporaceae</taxon>
        <taxon>Phytophthora</taxon>
    </lineage>
</organism>
<protein>
    <submittedName>
        <fullName evidence="1">Uncharacterized protein</fullName>
    </submittedName>
</protein>
<comment type="caution">
    <text evidence="1">The sequence shown here is derived from an EMBL/GenBank/DDBJ whole genome shotgun (WGS) entry which is preliminary data.</text>
</comment>
<dbReference type="Proteomes" id="UP000434957">
    <property type="component" value="Unassembled WGS sequence"/>
</dbReference>
<gene>
    <name evidence="1" type="ORF">PR003_g15749</name>
</gene>
<evidence type="ECO:0000313" key="1">
    <source>
        <dbReference type="EMBL" id="KAE9328604.1"/>
    </source>
</evidence>
<evidence type="ECO:0000313" key="2">
    <source>
        <dbReference type="Proteomes" id="UP000434957"/>
    </source>
</evidence>
<dbReference type="AlphaFoldDB" id="A0A6A4EWR6"/>